<dbReference type="GO" id="GO:0070847">
    <property type="term" value="C:core mediator complex"/>
    <property type="evidence" value="ECO:0007669"/>
    <property type="project" value="TreeGrafter"/>
</dbReference>
<keyword evidence="6" id="KW-0010">Activator</keyword>
<dbReference type="InterPro" id="IPR037212">
    <property type="entry name" value="Med7/Med21-like"/>
</dbReference>
<evidence type="ECO:0000256" key="7">
    <source>
        <dbReference type="SAM" id="MobiDB-lite"/>
    </source>
</evidence>
<evidence type="ECO:0000313" key="9">
    <source>
        <dbReference type="Proteomes" id="UP000224006"/>
    </source>
</evidence>
<dbReference type="PANTHER" id="PTHR21428">
    <property type="entry name" value="MEDIATOR OF RNA POLYMERASE II TRANSCRIPTION SUBUNIT 7"/>
    <property type="match status" value="1"/>
</dbReference>
<feature type="region of interest" description="Disordered" evidence="7">
    <location>
        <begin position="25"/>
        <end position="49"/>
    </location>
</feature>
<dbReference type="GO" id="GO:0003712">
    <property type="term" value="F:transcription coregulator activity"/>
    <property type="evidence" value="ECO:0007669"/>
    <property type="project" value="InterPro"/>
</dbReference>
<dbReference type="GO" id="GO:0016592">
    <property type="term" value="C:mediator complex"/>
    <property type="evidence" value="ECO:0007669"/>
    <property type="project" value="InterPro"/>
</dbReference>
<evidence type="ECO:0000313" key="8">
    <source>
        <dbReference type="EMBL" id="PFH32506.1"/>
    </source>
</evidence>
<evidence type="ECO:0000256" key="3">
    <source>
        <dbReference type="ARBA" id="ARBA00023015"/>
    </source>
</evidence>
<dbReference type="VEuPathDB" id="ToxoDB:BESB_018240"/>
<dbReference type="STRING" id="94643.A0A2A9M9B7"/>
<dbReference type="InterPro" id="IPR044888">
    <property type="entry name" value="Mediatior_Med7_sf"/>
</dbReference>
<comment type="function">
    <text evidence="6">Component of the Mediator complex, a coactivator involved in the regulated transcription of nearly all RNA polymerase II-dependent genes. Mediator functions as a bridge to convey information from gene-specific regulatory proteins to the basal RNA polymerase II transcription machinery.</text>
</comment>
<dbReference type="Pfam" id="PF05983">
    <property type="entry name" value="Med7"/>
    <property type="match status" value="1"/>
</dbReference>
<evidence type="ECO:0000256" key="5">
    <source>
        <dbReference type="ARBA" id="ARBA00023242"/>
    </source>
</evidence>
<keyword evidence="3 6" id="KW-0805">Transcription regulation</keyword>
<dbReference type="GO" id="GO:0006357">
    <property type="term" value="P:regulation of transcription by RNA polymerase II"/>
    <property type="evidence" value="ECO:0007669"/>
    <property type="project" value="InterPro"/>
</dbReference>
<dbReference type="KEGG" id="bbes:BESB_018240"/>
<reference evidence="8 9" key="1">
    <citation type="submission" date="2017-09" db="EMBL/GenBank/DDBJ databases">
        <title>Genome sequencing of Besnoitia besnoiti strain Bb-Ger1.</title>
        <authorList>
            <person name="Schares G."/>
            <person name="Venepally P."/>
            <person name="Lorenzi H.A."/>
        </authorList>
    </citation>
    <scope>NUCLEOTIDE SEQUENCE [LARGE SCALE GENOMIC DNA]</scope>
    <source>
        <strain evidence="8 9">Bb-Ger1</strain>
    </source>
</reference>
<dbReference type="GeneID" id="40306885"/>
<evidence type="ECO:0000256" key="2">
    <source>
        <dbReference type="ARBA" id="ARBA00009994"/>
    </source>
</evidence>
<keyword evidence="5 6" id="KW-0539">Nucleus</keyword>
<name>A0A2A9M9B7_BESBE</name>
<dbReference type="PANTHER" id="PTHR21428:SF11">
    <property type="entry name" value="MEDIATOR OF RNA POLYMERASE II TRANSCRIPTION SUBUNIT 7"/>
    <property type="match status" value="1"/>
</dbReference>
<comment type="similarity">
    <text evidence="2 6">Belongs to the Mediator complex subunit 7 family.</text>
</comment>
<protein>
    <recommendedName>
        <fullName evidence="6">Mediator of RNA polymerase II transcription subunit 7</fullName>
    </recommendedName>
</protein>
<gene>
    <name evidence="8" type="ORF">BESB_018240</name>
</gene>
<organism evidence="8 9">
    <name type="scientific">Besnoitia besnoiti</name>
    <name type="common">Apicomplexan protozoan</name>
    <dbReference type="NCBI Taxonomy" id="94643"/>
    <lineage>
        <taxon>Eukaryota</taxon>
        <taxon>Sar</taxon>
        <taxon>Alveolata</taxon>
        <taxon>Apicomplexa</taxon>
        <taxon>Conoidasida</taxon>
        <taxon>Coccidia</taxon>
        <taxon>Eucoccidiorida</taxon>
        <taxon>Eimeriorina</taxon>
        <taxon>Sarcocystidae</taxon>
        <taxon>Besnoitia</taxon>
    </lineage>
</organism>
<evidence type="ECO:0000256" key="4">
    <source>
        <dbReference type="ARBA" id="ARBA00023163"/>
    </source>
</evidence>
<dbReference type="RefSeq" id="XP_029216515.1">
    <property type="nucleotide sequence ID" value="XM_029360539.1"/>
</dbReference>
<accession>A0A2A9M9B7</accession>
<proteinExistence type="inferred from homology"/>
<sequence length="260" mass="28693">MAALNPGNPQQYVTGFPPPPFFYLEYGKPAETEQGRPAEPNATGATSSVNGSLFPSWFSLPEAAQDGVEDEPRRRRERGLLSAWMWGGRPPPEPVKDFWTAFGATYSEAYSEPVLDSDTKLYVYDESGTHEGTEEGDRTESAAPKPAIDLKDEFKRLYSLYVQEALGLLDSLARGGGDGGQANKWRKVVKLHKNLLHILLKLRTFQAEDEVLERLTRQLEKRREAADGLKRGLAAAVSLLDQQNAVAAPQVGEVTHAPEL</sequence>
<dbReference type="EMBL" id="NWUJ01000011">
    <property type="protein sequence ID" value="PFH32506.1"/>
    <property type="molecule type" value="Genomic_DNA"/>
</dbReference>
<dbReference type="SUPFAM" id="SSF140718">
    <property type="entry name" value="Mediator hinge subcomplex-like"/>
    <property type="match status" value="1"/>
</dbReference>
<comment type="subunit">
    <text evidence="6">Component of the Mediator complex.</text>
</comment>
<comment type="caution">
    <text evidence="8">The sequence shown here is derived from an EMBL/GenBank/DDBJ whole genome shotgun (WGS) entry which is preliminary data.</text>
</comment>
<keyword evidence="4 6" id="KW-0804">Transcription</keyword>
<dbReference type="Proteomes" id="UP000224006">
    <property type="component" value="Chromosome X"/>
</dbReference>
<keyword evidence="9" id="KW-1185">Reference proteome</keyword>
<evidence type="ECO:0000256" key="6">
    <source>
        <dbReference type="RuleBase" id="RU364060"/>
    </source>
</evidence>
<dbReference type="Gene3D" id="6.10.140.200">
    <property type="match status" value="1"/>
</dbReference>
<comment type="subcellular location">
    <subcellularLocation>
        <location evidence="1 6">Nucleus</location>
    </subcellularLocation>
</comment>
<dbReference type="OrthoDB" id="10253553at2759"/>
<dbReference type="AlphaFoldDB" id="A0A2A9M9B7"/>
<evidence type="ECO:0000256" key="1">
    <source>
        <dbReference type="ARBA" id="ARBA00004123"/>
    </source>
</evidence>
<dbReference type="InterPro" id="IPR009244">
    <property type="entry name" value="Mediatior_Med7"/>
</dbReference>